<dbReference type="InterPro" id="IPR000537">
    <property type="entry name" value="UbiA_prenyltransferase"/>
</dbReference>
<dbReference type="EMBL" id="JAMQOT010000006">
    <property type="protein sequence ID" value="MDF9747183.1"/>
    <property type="molecule type" value="Genomic_DNA"/>
</dbReference>
<accession>A0A9Q4Q4F9</accession>
<reference evidence="6" key="1">
    <citation type="submission" date="2022-06" db="EMBL/GenBank/DDBJ databases">
        <title>Natrinema sp. a new haloarchaeum isolate from saline soil.</title>
        <authorList>
            <person name="Strakova D."/>
            <person name="Galisteo C."/>
            <person name="Sanchez-Porro C."/>
            <person name="Ventosa A."/>
        </authorList>
    </citation>
    <scope>NUCLEOTIDE SEQUENCE</scope>
    <source>
        <strain evidence="6">S1CR25-10</strain>
    </source>
</reference>
<comment type="caution">
    <text evidence="6">The sequence shown here is derived from an EMBL/GenBank/DDBJ whole genome shotgun (WGS) entry which is preliminary data.</text>
</comment>
<dbReference type="Gene3D" id="1.20.120.1780">
    <property type="entry name" value="UbiA prenyltransferase"/>
    <property type="match status" value="1"/>
</dbReference>
<feature type="transmembrane region" description="Helical" evidence="5">
    <location>
        <begin position="238"/>
        <end position="258"/>
    </location>
</feature>
<feature type="transmembrane region" description="Helical" evidence="5">
    <location>
        <begin position="161"/>
        <end position="182"/>
    </location>
</feature>
<evidence type="ECO:0000256" key="3">
    <source>
        <dbReference type="ARBA" id="ARBA00022989"/>
    </source>
</evidence>
<evidence type="ECO:0000256" key="2">
    <source>
        <dbReference type="ARBA" id="ARBA00022692"/>
    </source>
</evidence>
<keyword evidence="7" id="KW-1185">Reference proteome</keyword>
<evidence type="ECO:0000256" key="1">
    <source>
        <dbReference type="ARBA" id="ARBA00004651"/>
    </source>
</evidence>
<dbReference type="GO" id="GO:0016765">
    <property type="term" value="F:transferase activity, transferring alkyl or aryl (other than methyl) groups"/>
    <property type="evidence" value="ECO:0007669"/>
    <property type="project" value="InterPro"/>
</dbReference>
<keyword evidence="2 5" id="KW-0812">Transmembrane</keyword>
<proteinExistence type="predicted"/>
<keyword evidence="4 5" id="KW-0472">Membrane</keyword>
<sequence length="313" mass="33069">MSRRNYTLADEGSATAVLLGAVLARLPSSSKRAWNALVYSSAYLSLIAMAEVVVVSVLLSLPPSPAAIVVGLIVFAVYTNDRLADADTDAVSNPEQAAFVKRHRDVLYVSASVAYGLAVALSVLGGPVALAITLFPGALWVCYATDWIPGTGAHVRRLKDVFLVNTTVVALAWAVTLTFLPLAFADDVVTTPTLVVFAYFFLRVFTNTEIPNVRDVEGDRAIGVLTIPVVVGVDRTRWILLGIDCGTAALVVLAVHAGCVPAQLALALLAGIAYSIGVTSLLGRSENARLLAKAAECEYLVVFLVVALIVVFI</sequence>
<feature type="transmembrane region" description="Helical" evidence="5">
    <location>
        <begin position="290"/>
        <end position="312"/>
    </location>
</feature>
<organism evidence="6 7">
    <name type="scientific">Natrinema salsiterrestre</name>
    <dbReference type="NCBI Taxonomy" id="2950540"/>
    <lineage>
        <taxon>Archaea</taxon>
        <taxon>Methanobacteriati</taxon>
        <taxon>Methanobacteriota</taxon>
        <taxon>Stenosarchaea group</taxon>
        <taxon>Halobacteria</taxon>
        <taxon>Halobacteriales</taxon>
        <taxon>Natrialbaceae</taxon>
        <taxon>Natrinema</taxon>
    </lineage>
</organism>
<evidence type="ECO:0000313" key="7">
    <source>
        <dbReference type="Proteomes" id="UP001154061"/>
    </source>
</evidence>
<dbReference type="Proteomes" id="UP001154061">
    <property type="component" value="Unassembled WGS sequence"/>
</dbReference>
<dbReference type="RefSeq" id="WP_277523046.1">
    <property type="nucleotide sequence ID" value="NZ_JAMQOT010000006.1"/>
</dbReference>
<feature type="transmembrane region" description="Helical" evidence="5">
    <location>
        <begin position="36"/>
        <end position="59"/>
    </location>
</feature>
<evidence type="ECO:0000256" key="4">
    <source>
        <dbReference type="ARBA" id="ARBA00023136"/>
    </source>
</evidence>
<evidence type="ECO:0000313" key="6">
    <source>
        <dbReference type="EMBL" id="MDF9747183.1"/>
    </source>
</evidence>
<dbReference type="CDD" id="cd13967">
    <property type="entry name" value="PT_UbiA_5"/>
    <property type="match status" value="1"/>
</dbReference>
<feature type="transmembrane region" description="Helical" evidence="5">
    <location>
        <begin position="105"/>
        <end position="124"/>
    </location>
</feature>
<evidence type="ECO:0000256" key="5">
    <source>
        <dbReference type="SAM" id="Phobius"/>
    </source>
</evidence>
<name>A0A9Q4Q4F9_9EURY</name>
<comment type="subcellular location">
    <subcellularLocation>
        <location evidence="1">Cell membrane</location>
        <topology evidence="1">Multi-pass membrane protein</topology>
    </subcellularLocation>
</comment>
<gene>
    <name evidence="6" type="ORF">NDI89_16480</name>
</gene>
<dbReference type="AlphaFoldDB" id="A0A9Q4Q4F9"/>
<feature type="transmembrane region" description="Helical" evidence="5">
    <location>
        <begin position="264"/>
        <end position="283"/>
    </location>
</feature>
<dbReference type="Pfam" id="PF01040">
    <property type="entry name" value="UbiA"/>
    <property type="match status" value="1"/>
</dbReference>
<feature type="transmembrane region" description="Helical" evidence="5">
    <location>
        <begin position="130"/>
        <end position="149"/>
    </location>
</feature>
<feature type="transmembrane region" description="Helical" evidence="5">
    <location>
        <begin position="65"/>
        <end position="84"/>
    </location>
</feature>
<feature type="transmembrane region" description="Helical" evidence="5">
    <location>
        <begin position="188"/>
        <end position="205"/>
    </location>
</feature>
<keyword evidence="3 5" id="KW-1133">Transmembrane helix</keyword>
<protein>
    <submittedName>
        <fullName evidence="6">UbiA family prenyltransferase</fullName>
    </submittedName>
</protein>
<dbReference type="GO" id="GO:0005886">
    <property type="term" value="C:plasma membrane"/>
    <property type="evidence" value="ECO:0007669"/>
    <property type="project" value="UniProtKB-SubCell"/>
</dbReference>